<keyword evidence="1" id="KW-0472">Membrane</keyword>
<dbReference type="EMBL" id="CP019288">
    <property type="protein sequence ID" value="QHI38000.1"/>
    <property type="molecule type" value="Genomic_DNA"/>
</dbReference>
<dbReference type="OrthoDB" id="1115172at2"/>
<dbReference type="KEGG" id="kan:IMCC3317_33830"/>
<dbReference type="AlphaFoldDB" id="A0A7L4ZNC1"/>
<evidence type="ECO:0000313" key="2">
    <source>
        <dbReference type="EMBL" id="QHI38000.1"/>
    </source>
</evidence>
<dbReference type="Proteomes" id="UP000464657">
    <property type="component" value="Chromosome"/>
</dbReference>
<keyword evidence="1" id="KW-0812">Transmembrane</keyword>
<sequence>MSGVTKNTIQKILLIALSAMTVAMVLISVFNYKDNRQKSEYLDKENVLVQEELTEIIKSYDHLTKHNNIDSEEVIAEKTKAKELLKKIRQTVLNYETIITYRKQLLVLRKSNQQLQHNFDDDSISFGKLNTFDK</sequence>
<accession>A0A7L4ZNC1</accession>
<dbReference type="RefSeq" id="WP_160130573.1">
    <property type="nucleotide sequence ID" value="NZ_CP019288.1"/>
</dbReference>
<reference evidence="2 3" key="1">
    <citation type="journal article" date="2013" name="Int. J. Syst. Evol. Microbiol.">
        <title>Kordia antarctica sp. nov., isolated from Antarctic seawater.</title>
        <authorList>
            <person name="Baek K."/>
            <person name="Choi A."/>
            <person name="Kang I."/>
            <person name="Lee K."/>
            <person name="Cho J.C."/>
        </authorList>
    </citation>
    <scope>NUCLEOTIDE SEQUENCE [LARGE SCALE GENOMIC DNA]</scope>
    <source>
        <strain evidence="2 3">IMCC3317</strain>
    </source>
</reference>
<feature type="transmembrane region" description="Helical" evidence="1">
    <location>
        <begin position="12"/>
        <end position="32"/>
    </location>
</feature>
<organism evidence="2 3">
    <name type="scientific">Kordia antarctica</name>
    <dbReference type="NCBI Taxonomy" id="1218801"/>
    <lineage>
        <taxon>Bacteria</taxon>
        <taxon>Pseudomonadati</taxon>
        <taxon>Bacteroidota</taxon>
        <taxon>Flavobacteriia</taxon>
        <taxon>Flavobacteriales</taxon>
        <taxon>Flavobacteriaceae</taxon>
        <taxon>Kordia</taxon>
    </lineage>
</organism>
<keyword evidence="3" id="KW-1185">Reference proteome</keyword>
<proteinExistence type="predicted"/>
<evidence type="ECO:0000313" key="3">
    <source>
        <dbReference type="Proteomes" id="UP000464657"/>
    </source>
</evidence>
<keyword evidence="1" id="KW-1133">Transmembrane helix</keyword>
<evidence type="ECO:0000256" key="1">
    <source>
        <dbReference type="SAM" id="Phobius"/>
    </source>
</evidence>
<name>A0A7L4ZNC1_9FLAO</name>
<protein>
    <submittedName>
        <fullName evidence="2">Uncharacterized protein</fullName>
    </submittedName>
</protein>
<gene>
    <name evidence="2" type="ORF">IMCC3317_33830</name>
</gene>